<name>A0A177BV90_9PLEO</name>
<evidence type="ECO:0000313" key="1">
    <source>
        <dbReference type="EMBL" id="OAF98641.1"/>
    </source>
</evidence>
<proteinExistence type="predicted"/>
<dbReference type="RefSeq" id="XP_018029007.1">
    <property type="nucleotide sequence ID" value="XM_018186197.1"/>
</dbReference>
<protein>
    <submittedName>
        <fullName evidence="1">Uncharacterized protein</fullName>
    </submittedName>
</protein>
<dbReference type="Proteomes" id="UP000077069">
    <property type="component" value="Unassembled WGS sequence"/>
</dbReference>
<dbReference type="InParanoid" id="A0A177BV90"/>
<reference evidence="1 2" key="1">
    <citation type="submission" date="2016-05" db="EMBL/GenBank/DDBJ databases">
        <title>Comparative analysis of secretome profiles of manganese(II)-oxidizing ascomycete fungi.</title>
        <authorList>
            <consortium name="DOE Joint Genome Institute"/>
            <person name="Zeiner C.A."/>
            <person name="Purvine S.O."/>
            <person name="Zink E.M."/>
            <person name="Wu S."/>
            <person name="Pasa-Tolic L."/>
            <person name="Chaput D.L."/>
            <person name="Haridas S."/>
            <person name="Grigoriev I.V."/>
            <person name="Santelli C.M."/>
            <person name="Hansel C.M."/>
        </authorList>
    </citation>
    <scope>NUCLEOTIDE SEQUENCE [LARGE SCALE GENOMIC DNA]</scope>
    <source>
        <strain evidence="1 2">AP3s5-JAC2a</strain>
    </source>
</reference>
<organism evidence="1 2">
    <name type="scientific">Paraphaeosphaeria sporulosa</name>
    <dbReference type="NCBI Taxonomy" id="1460663"/>
    <lineage>
        <taxon>Eukaryota</taxon>
        <taxon>Fungi</taxon>
        <taxon>Dikarya</taxon>
        <taxon>Ascomycota</taxon>
        <taxon>Pezizomycotina</taxon>
        <taxon>Dothideomycetes</taxon>
        <taxon>Pleosporomycetidae</taxon>
        <taxon>Pleosporales</taxon>
        <taxon>Massarineae</taxon>
        <taxon>Didymosphaeriaceae</taxon>
        <taxon>Paraphaeosphaeria</taxon>
    </lineage>
</organism>
<dbReference type="GeneID" id="28769683"/>
<accession>A0A177BV90</accession>
<dbReference type="EMBL" id="KV441565">
    <property type="protein sequence ID" value="OAF98641.1"/>
    <property type="molecule type" value="Genomic_DNA"/>
</dbReference>
<gene>
    <name evidence="1" type="ORF">CC84DRAFT_428338</name>
</gene>
<dbReference type="AlphaFoldDB" id="A0A177BV90"/>
<evidence type="ECO:0000313" key="2">
    <source>
        <dbReference type="Proteomes" id="UP000077069"/>
    </source>
</evidence>
<sequence length="118" mass="13714">MRVMASRPFCRSKRCICICSRVWHAAPSCSLGGGRWVRCPFSRGQREAPCSECSSAEAQTARGLQIDTAPTPAVAHNVNTCFEAAHWHWHWQWQWQWQWPRAVSRLRSSSRPAWRWPH</sequence>
<keyword evidence="2" id="KW-1185">Reference proteome</keyword>